<organism evidence="1 2">
    <name type="scientific">Entamoeba invadens IP1</name>
    <dbReference type="NCBI Taxonomy" id="370355"/>
    <lineage>
        <taxon>Eukaryota</taxon>
        <taxon>Amoebozoa</taxon>
        <taxon>Evosea</taxon>
        <taxon>Archamoebae</taxon>
        <taxon>Mastigamoebida</taxon>
        <taxon>Entamoebidae</taxon>
        <taxon>Entamoeba</taxon>
    </lineage>
</organism>
<reference evidence="1 2" key="1">
    <citation type="submission" date="2012-10" db="EMBL/GenBank/DDBJ databases">
        <authorList>
            <person name="Zafar N."/>
            <person name="Inman J."/>
            <person name="Hall N."/>
            <person name="Lorenzi H."/>
            <person name="Caler E."/>
        </authorList>
    </citation>
    <scope>NUCLEOTIDE SEQUENCE [LARGE SCALE GENOMIC DNA]</scope>
    <source>
        <strain evidence="1 2">IP1</strain>
    </source>
</reference>
<evidence type="ECO:0000313" key="1">
    <source>
        <dbReference type="EMBL" id="ELP91994.1"/>
    </source>
</evidence>
<name>A0A0A1UFW6_ENTIV</name>
<dbReference type="RefSeq" id="XP_004258765.1">
    <property type="nucleotide sequence ID" value="XM_004258717.1"/>
</dbReference>
<dbReference type="AlphaFoldDB" id="A0A0A1UFW6"/>
<proteinExistence type="predicted"/>
<evidence type="ECO:0000313" key="2">
    <source>
        <dbReference type="Proteomes" id="UP000014680"/>
    </source>
</evidence>
<dbReference type="VEuPathDB" id="AmoebaDB:EIN_386880"/>
<keyword evidence="2" id="KW-1185">Reference proteome</keyword>
<protein>
    <submittedName>
        <fullName evidence="1">Uncharacterized protein</fullName>
    </submittedName>
</protein>
<dbReference type="EMBL" id="KB206398">
    <property type="protein sequence ID" value="ELP91994.1"/>
    <property type="molecule type" value="Genomic_DNA"/>
</dbReference>
<accession>A0A0A1UFW6</accession>
<dbReference type="GeneID" id="14890981"/>
<dbReference type="KEGG" id="eiv:EIN_386880"/>
<gene>
    <name evidence="1" type="ORF">EIN_386880</name>
</gene>
<dbReference type="Proteomes" id="UP000014680">
    <property type="component" value="Unassembled WGS sequence"/>
</dbReference>
<sequence>MSTANIKTKCTEAKRVSVSYEAEQQAVLMWILLQGDVTSFTVQCPRKKSETSQFVEISTVEICGEKIDFSEYIEHFIEASGKALDKSSKNYNKYNKRNHIAAINNTLILLVQMSGFNVVLKH</sequence>